<dbReference type="AlphaFoldDB" id="A0A4W2GEZ7"/>
<evidence type="ECO:0000256" key="6">
    <source>
        <dbReference type="ARBA" id="ARBA00022679"/>
    </source>
</evidence>
<dbReference type="PANTHER" id="PTHR11129">
    <property type="entry name" value="PROTEIN FARNESYLTRANSFERASE ALPHA SUBUNIT/RAB GERANYLGERANYL TRANSFERASE ALPHA SUBUNIT"/>
    <property type="match status" value="1"/>
</dbReference>
<keyword evidence="5" id="KW-0637">Prenyltransferase</keyword>
<organism evidence="15 16">
    <name type="scientific">Bos indicus x Bos taurus</name>
    <name type="common">Hybrid cattle</name>
    <dbReference type="NCBI Taxonomy" id="30522"/>
    <lineage>
        <taxon>Eukaryota</taxon>
        <taxon>Metazoa</taxon>
        <taxon>Chordata</taxon>
        <taxon>Craniata</taxon>
        <taxon>Vertebrata</taxon>
        <taxon>Euteleostomi</taxon>
        <taxon>Mammalia</taxon>
        <taxon>Eutheria</taxon>
        <taxon>Laurasiatheria</taxon>
        <taxon>Artiodactyla</taxon>
        <taxon>Ruminantia</taxon>
        <taxon>Pecora</taxon>
        <taxon>Bovidae</taxon>
        <taxon>Bovinae</taxon>
        <taxon>Bos</taxon>
    </lineage>
</organism>
<evidence type="ECO:0000256" key="2">
    <source>
        <dbReference type="ARBA" id="ARBA00006734"/>
    </source>
</evidence>
<evidence type="ECO:0000256" key="5">
    <source>
        <dbReference type="ARBA" id="ARBA00022602"/>
    </source>
</evidence>
<evidence type="ECO:0000256" key="10">
    <source>
        <dbReference type="ARBA" id="ARBA00041392"/>
    </source>
</evidence>
<evidence type="ECO:0000313" key="15">
    <source>
        <dbReference type="Ensembl" id="ENSBIXP00005016898.1"/>
    </source>
</evidence>
<evidence type="ECO:0000256" key="11">
    <source>
        <dbReference type="ARBA" id="ARBA00042436"/>
    </source>
</evidence>
<feature type="compositionally biased region" description="Pro residues" evidence="14">
    <location>
        <begin position="37"/>
        <end position="52"/>
    </location>
</feature>
<comment type="cofactor">
    <cofactor evidence="1">
        <name>Mg(2+)</name>
        <dbReference type="ChEBI" id="CHEBI:18420"/>
    </cofactor>
</comment>
<dbReference type="GeneTree" id="ENSGT00550000074935"/>
<evidence type="ECO:0000256" key="4">
    <source>
        <dbReference type="ARBA" id="ARBA00012702"/>
    </source>
</evidence>
<dbReference type="GO" id="GO:0005965">
    <property type="term" value="C:protein farnesyltransferase complex"/>
    <property type="evidence" value="ECO:0007669"/>
    <property type="project" value="TreeGrafter"/>
</dbReference>
<feature type="region of interest" description="Disordered" evidence="14">
    <location>
        <begin position="20"/>
        <end position="55"/>
    </location>
</feature>
<keyword evidence="6" id="KW-0808">Transferase</keyword>
<keyword evidence="7" id="KW-0677">Repeat</keyword>
<dbReference type="PANTHER" id="PTHR11129:SF1">
    <property type="entry name" value="PROTEIN FARNESYLTRANSFERASE_GERANYLGERANYLTRANSFERASE TYPE-1 SUBUNIT ALPHA"/>
    <property type="match status" value="1"/>
</dbReference>
<evidence type="ECO:0000256" key="7">
    <source>
        <dbReference type="ARBA" id="ARBA00022737"/>
    </source>
</evidence>
<dbReference type="EC" id="2.5.1.59" evidence="3"/>
<comment type="similarity">
    <text evidence="2">Belongs to the protein prenyltransferase subunit alpha family.</text>
</comment>
<dbReference type="Gene3D" id="1.25.40.120">
    <property type="entry name" value="Protein prenylyltransferase"/>
    <property type="match status" value="2"/>
</dbReference>
<dbReference type="SUPFAM" id="SSF48439">
    <property type="entry name" value="Protein prenylyltransferase"/>
    <property type="match status" value="1"/>
</dbReference>
<dbReference type="Proteomes" id="UP000429181">
    <property type="component" value="Chromosome 5"/>
</dbReference>
<keyword evidence="8" id="KW-0460">Magnesium</keyword>
<proteinExistence type="inferred from homology"/>
<protein>
    <recommendedName>
        <fullName evidence="9">Protein farnesyltransferase/geranylgeranyltransferase type-1 subunit alpha</fullName>
        <ecNumber evidence="4">2.5.1.58</ecNumber>
        <ecNumber evidence="3">2.5.1.59</ecNumber>
    </recommendedName>
    <alternativeName>
        <fullName evidence="12">CAAX farnesyltransferase subunit alpha</fullName>
    </alternativeName>
    <alternativeName>
        <fullName evidence="11">FTase-alpha</fullName>
    </alternativeName>
    <alternativeName>
        <fullName evidence="10">Ras proteins prenyltransferase subunit alpha</fullName>
    </alternativeName>
    <alternativeName>
        <fullName evidence="13">Type I protein geranyl-geranyltransferase subunit alpha</fullName>
    </alternativeName>
</protein>
<reference evidence="15" key="2">
    <citation type="submission" date="2025-08" db="UniProtKB">
        <authorList>
            <consortium name="Ensembl"/>
        </authorList>
    </citation>
    <scope>IDENTIFICATION</scope>
</reference>
<dbReference type="GO" id="GO:0005953">
    <property type="term" value="C:CAAX-protein geranylgeranyltransferase complex"/>
    <property type="evidence" value="ECO:0007669"/>
    <property type="project" value="TreeGrafter"/>
</dbReference>
<accession>A0A4W2GEZ7</accession>
<dbReference type="Pfam" id="PF01239">
    <property type="entry name" value="PPTA"/>
    <property type="match status" value="1"/>
</dbReference>
<evidence type="ECO:0000256" key="8">
    <source>
        <dbReference type="ARBA" id="ARBA00022842"/>
    </source>
</evidence>
<name>A0A4W2GEZ7_BOBOX</name>
<dbReference type="InterPro" id="IPR002088">
    <property type="entry name" value="Prenyl_trans_a"/>
</dbReference>
<evidence type="ECO:0000256" key="1">
    <source>
        <dbReference type="ARBA" id="ARBA00001946"/>
    </source>
</evidence>
<reference evidence="15 16" key="1">
    <citation type="submission" date="2018-11" db="EMBL/GenBank/DDBJ databases">
        <title>Haplotype-resolved cattle genomes.</title>
        <authorList>
            <person name="Low W.Y."/>
            <person name="Tearle R."/>
            <person name="Bickhart D.M."/>
            <person name="Rosen B.D."/>
            <person name="Koren S."/>
            <person name="Rhie A."/>
            <person name="Hiendleder S."/>
            <person name="Phillippy A.M."/>
            <person name="Smith T.P.L."/>
            <person name="Williams J.L."/>
        </authorList>
    </citation>
    <scope>NUCLEOTIDE SEQUENCE [LARGE SCALE GENOMIC DNA]</scope>
</reference>
<dbReference type="EC" id="2.5.1.58" evidence="4"/>
<evidence type="ECO:0000313" key="16">
    <source>
        <dbReference type="Proteomes" id="UP000429181"/>
    </source>
</evidence>
<dbReference type="GO" id="GO:0004660">
    <property type="term" value="F:protein farnesyltransferase activity"/>
    <property type="evidence" value="ECO:0007669"/>
    <property type="project" value="UniProtKB-EC"/>
</dbReference>
<dbReference type="GO" id="GO:0004662">
    <property type="term" value="F:CAAX-protein geranylgeranyltransferase activity"/>
    <property type="evidence" value="ECO:0007669"/>
    <property type="project" value="UniProtKB-EC"/>
</dbReference>
<evidence type="ECO:0000256" key="13">
    <source>
        <dbReference type="ARBA" id="ARBA00043219"/>
    </source>
</evidence>
<sequence length="208" mass="23737">MYTLSLTKDARIYNGEKTISLTSGAAGGGEPGQRKLLPPPPQPHTPPPPPQPLQKEAAAPMDDGFLSLDSPTYVLYRDRAEWPDIDPVSQNDGPNPVVQIIYSEKFQDVCDYFWAVLQRDERSEQAFKLIRDAIELNAASYIVWHFQSVLSKSLQKDLHEEMNYTSRDPSQELEFIADILTQGAKNYHAWQHRQVIQEFKLWIMSCSM</sequence>
<evidence type="ECO:0000256" key="12">
    <source>
        <dbReference type="ARBA" id="ARBA00043086"/>
    </source>
</evidence>
<evidence type="ECO:0000256" key="3">
    <source>
        <dbReference type="ARBA" id="ARBA00012700"/>
    </source>
</evidence>
<evidence type="ECO:0000256" key="9">
    <source>
        <dbReference type="ARBA" id="ARBA00040965"/>
    </source>
</evidence>
<dbReference type="PROSITE" id="PS51147">
    <property type="entry name" value="PFTA"/>
    <property type="match status" value="1"/>
</dbReference>
<dbReference type="Ensembl" id="ENSBIXT00005028489.1">
    <property type="protein sequence ID" value="ENSBIXP00005016898.1"/>
    <property type="gene ID" value="ENSBIXG00005020399.1"/>
</dbReference>
<evidence type="ECO:0000256" key="14">
    <source>
        <dbReference type="SAM" id="MobiDB-lite"/>
    </source>
</evidence>